<dbReference type="Gene3D" id="1.10.1000.11">
    <property type="entry name" value="Arf Nucleotide-binding Site Opener,domain 2"/>
    <property type="match status" value="1"/>
</dbReference>
<dbReference type="SMART" id="SM00233">
    <property type="entry name" value="PH"/>
    <property type="match status" value="1"/>
</dbReference>
<proteinExistence type="predicted"/>
<dbReference type="InterPro" id="IPR000904">
    <property type="entry name" value="Sec7_dom"/>
</dbReference>
<feature type="domain" description="PH" evidence="3">
    <location>
        <begin position="545"/>
        <end position="668"/>
    </location>
</feature>
<dbReference type="PROSITE" id="PS50003">
    <property type="entry name" value="PH_DOMAIN"/>
    <property type="match status" value="1"/>
</dbReference>
<feature type="coiled-coil region" evidence="1">
    <location>
        <begin position="96"/>
        <end position="133"/>
    </location>
</feature>
<dbReference type="SUPFAM" id="SSF48425">
    <property type="entry name" value="Sec7 domain"/>
    <property type="match status" value="1"/>
</dbReference>
<dbReference type="Pfam" id="PF01369">
    <property type="entry name" value="Sec7"/>
    <property type="match status" value="1"/>
</dbReference>
<dbReference type="Pfam" id="PF00169">
    <property type="entry name" value="PH"/>
    <property type="match status" value="1"/>
</dbReference>
<protein>
    <submittedName>
        <fullName evidence="5">Cytohesin-2</fullName>
    </submittedName>
</protein>
<dbReference type="InterPro" id="IPR001849">
    <property type="entry name" value="PH_domain"/>
</dbReference>
<dbReference type="Proteomes" id="UP001150062">
    <property type="component" value="Unassembled WGS sequence"/>
</dbReference>
<comment type="caution">
    <text evidence="5">The sequence shown here is derived from an EMBL/GenBank/DDBJ whole genome shotgun (WGS) entry which is preliminary data.</text>
</comment>
<dbReference type="InterPro" id="IPR051707">
    <property type="entry name" value="PI-Interact_SigTrans_Reg"/>
</dbReference>
<dbReference type="PANTHER" id="PTHR14336:SF8">
    <property type="entry name" value="PROTEIN OPY1"/>
    <property type="match status" value="1"/>
</dbReference>
<dbReference type="InterPro" id="IPR011993">
    <property type="entry name" value="PH-like_dom_sf"/>
</dbReference>
<keyword evidence="6" id="KW-1185">Reference proteome</keyword>
<feature type="domain" description="SEC7" evidence="4">
    <location>
        <begin position="369"/>
        <end position="539"/>
    </location>
</feature>
<dbReference type="Gene3D" id="1.10.220.20">
    <property type="match status" value="1"/>
</dbReference>
<dbReference type="Gene3D" id="2.30.29.30">
    <property type="entry name" value="Pleckstrin-homology domain (PH domain)/Phosphotyrosine-binding domain (PTB)"/>
    <property type="match status" value="1"/>
</dbReference>
<evidence type="ECO:0000256" key="1">
    <source>
        <dbReference type="SAM" id="Coils"/>
    </source>
</evidence>
<evidence type="ECO:0000313" key="5">
    <source>
        <dbReference type="EMBL" id="KAJ6240449.1"/>
    </source>
</evidence>
<feature type="region of interest" description="Disordered" evidence="2">
    <location>
        <begin position="150"/>
        <end position="200"/>
    </location>
</feature>
<dbReference type="PANTHER" id="PTHR14336">
    <property type="entry name" value="TANDEM PH DOMAIN CONTAINING PROTEIN"/>
    <property type="match status" value="1"/>
</dbReference>
<dbReference type="InterPro" id="IPR023394">
    <property type="entry name" value="Sec7_C_sf"/>
</dbReference>
<evidence type="ECO:0000259" key="4">
    <source>
        <dbReference type="PROSITE" id="PS50190"/>
    </source>
</evidence>
<accession>A0ABQ8Y9P3</accession>
<dbReference type="InterPro" id="IPR035999">
    <property type="entry name" value="Sec7_dom_sf"/>
</dbReference>
<reference evidence="5" key="1">
    <citation type="submission" date="2022-08" db="EMBL/GenBank/DDBJ databases">
        <title>Novel sulfate-reducing endosymbionts in the free-living metamonad Anaeramoeba.</title>
        <authorList>
            <person name="Jerlstrom-Hultqvist J."/>
            <person name="Cepicka I."/>
            <person name="Gallot-Lavallee L."/>
            <person name="Salas-Leiva D."/>
            <person name="Curtis B.A."/>
            <person name="Zahonova K."/>
            <person name="Pipaliya S."/>
            <person name="Dacks J."/>
            <person name="Roger A.J."/>
        </authorList>
    </citation>
    <scope>NUCLEOTIDE SEQUENCE</scope>
    <source>
        <strain evidence="5">Schooner1</strain>
    </source>
</reference>
<dbReference type="PROSITE" id="PS50190">
    <property type="entry name" value="SEC7"/>
    <property type="match status" value="1"/>
</dbReference>
<dbReference type="SUPFAM" id="SSF50729">
    <property type="entry name" value="PH domain-like"/>
    <property type="match status" value="1"/>
</dbReference>
<feature type="compositionally biased region" description="Low complexity" evidence="2">
    <location>
        <begin position="151"/>
        <end position="160"/>
    </location>
</feature>
<name>A0ABQ8Y9P3_9EUKA</name>
<evidence type="ECO:0000256" key="2">
    <source>
        <dbReference type="SAM" id="MobiDB-lite"/>
    </source>
</evidence>
<evidence type="ECO:0000313" key="6">
    <source>
        <dbReference type="Proteomes" id="UP001150062"/>
    </source>
</evidence>
<keyword evidence="1" id="KW-0175">Coiled coil</keyword>
<evidence type="ECO:0000259" key="3">
    <source>
        <dbReference type="PROSITE" id="PS50003"/>
    </source>
</evidence>
<feature type="compositionally biased region" description="Polar residues" evidence="2">
    <location>
        <begin position="231"/>
        <end position="248"/>
    </location>
</feature>
<dbReference type="EMBL" id="JAOAOG010000205">
    <property type="protein sequence ID" value="KAJ6240449.1"/>
    <property type="molecule type" value="Genomic_DNA"/>
</dbReference>
<dbReference type="SMART" id="SM00222">
    <property type="entry name" value="Sec7"/>
    <property type="match status" value="1"/>
</dbReference>
<feature type="region of interest" description="Disordered" evidence="2">
    <location>
        <begin position="326"/>
        <end position="345"/>
    </location>
</feature>
<feature type="region of interest" description="Disordered" evidence="2">
    <location>
        <begin position="228"/>
        <end position="248"/>
    </location>
</feature>
<organism evidence="5 6">
    <name type="scientific">Anaeramoeba flamelloides</name>
    <dbReference type="NCBI Taxonomy" id="1746091"/>
    <lineage>
        <taxon>Eukaryota</taxon>
        <taxon>Metamonada</taxon>
        <taxon>Anaeramoebidae</taxon>
        <taxon>Anaeramoeba</taxon>
    </lineage>
</organism>
<sequence length="675" mass="78266">MSLIYLGQQINSEPILRNSENSFAILKESQKSHKQPQQKISFEKKRIQKDLFLQDSTQHKEKIQKMEQVNQGFLRTINNSGSFEKGINQKHEKKQKSNQNKNKILYENKILEIEQEQEQDENFEKKNENEIENLLNSIKNSIKSKEEFSTNNFPCRNNNNHPLLNLKGSLNKKQKENEKKPKVSYCDNENNTRENSNNCELNGISGYDFKSSQATVDTFSNLETKNKETDPLSSLVGSNFQSSNDEYSSDGTFKMNCPVLKNEESGINNLITDMSSSFDSSSDSHNGNNYDFDHNQAKKQTQKHTIDTIITKTAIYDFVGNENLQNSEKVEDNESTSSPKNGNDDQIGICQNKILNSQDFISYYENYDAVKQVNQDLCQGLKYCENNGICQNTPVEIARFFFSNSDINPNRIGEYLSQETSHSNQMLTHFASFFDFRFKLLSRALRIFWERITIPTEKSLIEKCFNAFSQSYYLQNQKTFPSAEIISQISFKLSLLEHQNGNSPLADEDQFVKSIQAIYPYVELPNELIKSCYRDACKNTIDFCQIHLKSFLRKQGGKIKTWKKRWFVLTKNCLLYYKKENNQYPLGMIPLANVKVERVNTFTNKKNNKKKSFRFQIINNSENEKFGLKKKGKRKRKAKTGNHKIFLISAPSSTLLTKWLKKLNQIIAIHKCFQN</sequence>
<gene>
    <name evidence="5" type="ORF">M0813_24162</name>
</gene>